<protein>
    <submittedName>
        <fullName evidence="1">Uncharacterized protein</fullName>
    </submittedName>
</protein>
<dbReference type="Proteomes" id="UP001596383">
    <property type="component" value="Unassembled WGS sequence"/>
</dbReference>
<name>A0ABD5SSW9_9EURY</name>
<comment type="caution">
    <text evidence="1">The sequence shown here is derived from an EMBL/GenBank/DDBJ whole genome shotgun (WGS) entry which is preliminary data.</text>
</comment>
<sequence>TVDALADRHGASPDALADKAFPEHERVGRTLVRPIVLERVADEIEPGMALEDADAVLEEFDLTDSSAILSRLGYRVEWEGLAGGTIVER</sequence>
<keyword evidence="2" id="KW-1185">Reference proteome</keyword>
<reference evidence="1 2" key="1">
    <citation type="journal article" date="2019" name="Int. J. Syst. Evol. Microbiol.">
        <title>The Global Catalogue of Microorganisms (GCM) 10K type strain sequencing project: providing services to taxonomists for standard genome sequencing and annotation.</title>
        <authorList>
            <consortium name="The Broad Institute Genomics Platform"/>
            <consortium name="The Broad Institute Genome Sequencing Center for Infectious Disease"/>
            <person name="Wu L."/>
            <person name="Ma J."/>
        </authorList>
    </citation>
    <scope>NUCLEOTIDE SEQUENCE [LARGE SCALE GENOMIC DNA]</scope>
    <source>
        <strain evidence="1 2">LMG 29247</strain>
    </source>
</reference>
<dbReference type="EMBL" id="JBHSWV010000549">
    <property type="protein sequence ID" value="MFC6768421.1"/>
    <property type="molecule type" value="Genomic_DNA"/>
</dbReference>
<evidence type="ECO:0000313" key="2">
    <source>
        <dbReference type="Proteomes" id="UP001596383"/>
    </source>
</evidence>
<dbReference type="AlphaFoldDB" id="A0ABD5SSW9"/>
<organism evidence="1 2">
    <name type="scientific">Natrinema soli</name>
    <dbReference type="NCBI Taxonomy" id="1930624"/>
    <lineage>
        <taxon>Archaea</taxon>
        <taxon>Methanobacteriati</taxon>
        <taxon>Methanobacteriota</taxon>
        <taxon>Stenosarchaea group</taxon>
        <taxon>Halobacteria</taxon>
        <taxon>Halobacteriales</taxon>
        <taxon>Natrialbaceae</taxon>
        <taxon>Natrinema</taxon>
    </lineage>
</organism>
<gene>
    <name evidence="1" type="ORF">ACFQE6_26475</name>
</gene>
<accession>A0ABD5SSW9</accession>
<evidence type="ECO:0000313" key="1">
    <source>
        <dbReference type="EMBL" id="MFC6768421.1"/>
    </source>
</evidence>
<feature type="non-terminal residue" evidence="1">
    <location>
        <position position="1"/>
    </location>
</feature>
<proteinExistence type="predicted"/>